<dbReference type="Pfam" id="PF05257">
    <property type="entry name" value="CHAP"/>
    <property type="match status" value="1"/>
</dbReference>
<feature type="transmembrane region" description="Helical" evidence="1">
    <location>
        <begin position="6"/>
        <end position="24"/>
    </location>
</feature>
<organism evidence="3 4">
    <name type="scientific">Mammaliicoccus stepanovicii</name>
    <dbReference type="NCBI Taxonomy" id="643214"/>
    <lineage>
        <taxon>Bacteria</taxon>
        <taxon>Bacillati</taxon>
        <taxon>Bacillota</taxon>
        <taxon>Bacilli</taxon>
        <taxon>Bacillales</taxon>
        <taxon>Staphylococcaceae</taxon>
        <taxon>Mammaliicoccus</taxon>
    </lineage>
</organism>
<accession>A0A239YBR0</accession>
<dbReference type="KEGG" id="sste:SAMEA4384403_0246"/>
<name>A0A239YBR0_9STAP</name>
<evidence type="ECO:0000313" key="4">
    <source>
        <dbReference type="Proteomes" id="UP000242084"/>
    </source>
</evidence>
<proteinExistence type="predicted"/>
<dbReference type="PROSITE" id="PS50911">
    <property type="entry name" value="CHAP"/>
    <property type="match status" value="1"/>
</dbReference>
<gene>
    <name evidence="3" type="primary">ssaA2_1</name>
    <name evidence="3" type="ORF">SAMEA4384403_00246</name>
</gene>
<dbReference type="AlphaFoldDB" id="A0A239YBR0"/>
<evidence type="ECO:0000313" key="3">
    <source>
        <dbReference type="EMBL" id="SNV56475.1"/>
    </source>
</evidence>
<evidence type="ECO:0000259" key="2">
    <source>
        <dbReference type="PROSITE" id="PS50911"/>
    </source>
</evidence>
<reference evidence="3 4" key="1">
    <citation type="submission" date="2017-06" db="EMBL/GenBank/DDBJ databases">
        <authorList>
            <consortium name="Pathogen Informatics"/>
        </authorList>
    </citation>
    <scope>NUCLEOTIDE SEQUENCE [LARGE SCALE GENOMIC DNA]</scope>
    <source>
        <strain evidence="3 4">NCTC13839</strain>
    </source>
</reference>
<dbReference type="Gene3D" id="3.90.1720.10">
    <property type="entry name" value="endopeptidase domain like (from Nostoc punctiforme)"/>
    <property type="match status" value="1"/>
</dbReference>
<dbReference type="EMBL" id="LT906462">
    <property type="protein sequence ID" value="SNV56475.1"/>
    <property type="molecule type" value="Genomic_DNA"/>
</dbReference>
<dbReference type="RefSeq" id="WP_095085605.1">
    <property type="nucleotide sequence ID" value="NZ_BMDM01000007.1"/>
</dbReference>
<dbReference type="OrthoDB" id="9805070at2"/>
<keyword evidence="1" id="KW-0472">Membrane</keyword>
<evidence type="ECO:0000256" key="1">
    <source>
        <dbReference type="SAM" id="Phobius"/>
    </source>
</evidence>
<keyword evidence="1" id="KW-1133">Transmembrane helix</keyword>
<sequence>MKNYSFVIKCVFTIVMLTSLYITYQSNFNTHKADAAVAKKATRNYYTKNQCTWYVFNKRTSAKRYIYSNWGNAKNWASAARRTGYRVGRTPMRGAIMQSTSGYYGHVAYVEGVYNNGNVKVSEYNFNRPLRYGTRIISKASARNYNYIY</sequence>
<dbReference type="Proteomes" id="UP000242084">
    <property type="component" value="Chromosome 1"/>
</dbReference>
<dbReference type="InterPro" id="IPR007921">
    <property type="entry name" value="CHAP_dom"/>
</dbReference>
<keyword evidence="4" id="KW-1185">Reference proteome</keyword>
<dbReference type="SUPFAM" id="SSF54001">
    <property type="entry name" value="Cysteine proteinases"/>
    <property type="match status" value="1"/>
</dbReference>
<dbReference type="InterPro" id="IPR038765">
    <property type="entry name" value="Papain-like_cys_pep_sf"/>
</dbReference>
<protein>
    <submittedName>
        <fullName evidence="3">Secretory antigen</fullName>
    </submittedName>
</protein>
<keyword evidence="1" id="KW-0812">Transmembrane</keyword>
<feature type="domain" description="Peptidase C51" evidence="2">
    <location>
        <begin position="26"/>
        <end position="149"/>
    </location>
</feature>